<dbReference type="AlphaFoldDB" id="A0A9N7TLI1"/>
<sequence length="198" mass="22380">MKDRRAREHERLPSPPPPPAPLESRRRIAVHALPSGAPVLRSIKSPDEETEKEQGMKTVRRPVRGSAGTNTGRSRDVTAHRGQELGGGARLHARTTPTTTAHLLSKTRGRVRYRETGAERGSVSGIERCTWLLHAPTVAHRRQGRAVSPCQCRVSVPQEGRGGEEEEDRRKRGRKRRRKRGRKRKRRRGDNQNQSKIQ</sequence>
<gene>
    <name evidence="2" type="ORF">PLEPLA_LOCUS2760</name>
</gene>
<evidence type="ECO:0000313" key="2">
    <source>
        <dbReference type="EMBL" id="CAB1415047.1"/>
    </source>
</evidence>
<dbReference type="EMBL" id="CADEAL010000136">
    <property type="protein sequence ID" value="CAB1415047.1"/>
    <property type="molecule type" value="Genomic_DNA"/>
</dbReference>
<feature type="compositionally biased region" description="Basic and acidic residues" evidence="1">
    <location>
        <begin position="73"/>
        <end position="83"/>
    </location>
</feature>
<feature type="compositionally biased region" description="Basic and acidic residues" evidence="1">
    <location>
        <begin position="44"/>
        <end position="55"/>
    </location>
</feature>
<feature type="compositionally biased region" description="Basic and acidic residues" evidence="1">
    <location>
        <begin position="1"/>
        <end position="12"/>
    </location>
</feature>
<feature type="region of interest" description="Disordered" evidence="1">
    <location>
        <begin position="1"/>
        <end position="106"/>
    </location>
</feature>
<reference evidence="2" key="1">
    <citation type="submission" date="2020-03" db="EMBL/GenBank/DDBJ databases">
        <authorList>
            <person name="Weist P."/>
        </authorList>
    </citation>
    <scope>NUCLEOTIDE SEQUENCE</scope>
</reference>
<evidence type="ECO:0000256" key="1">
    <source>
        <dbReference type="SAM" id="MobiDB-lite"/>
    </source>
</evidence>
<feature type="compositionally biased region" description="Basic residues" evidence="1">
    <location>
        <begin position="171"/>
        <end position="188"/>
    </location>
</feature>
<feature type="region of interest" description="Disordered" evidence="1">
    <location>
        <begin position="155"/>
        <end position="198"/>
    </location>
</feature>
<keyword evidence="3" id="KW-1185">Reference proteome</keyword>
<organism evidence="2 3">
    <name type="scientific">Pleuronectes platessa</name>
    <name type="common">European plaice</name>
    <dbReference type="NCBI Taxonomy" id="8262"/>
    <lineage>
        <taxon>Eukaryota</taxon>
        <taxon>Metazoa</taxon>
        <taxon>Chordata</taxon>
        <taxon>Craniata</taxon>
        <taxon>Vertebrata</taxon>
        <taxon>Euteleostomi</taxon>
        <taxon>Actinopterygii</taxon>
        <taxon>Neopterygii</taxon>
        <taxon>Teleostei</taxon>
        <taxon>Neoteleostei</taxon>
        <taxon>Acanthomorphata</taxon>
        <taxon>Carangaria</taxon>
        <taxon>Pleuronectiformes</taxon>
        <taxon>Pleuronectoidei</taxon>
        <taxon>Pleuronectidae</taxon>
        <taxon>Pleuronectes</taxon>
    </lineage>
</organism>
<comment type="caution">
    <text evidence="2">The sequence shown here is derived from an EMBL/GenBank/DDBJ whole genome shotgun (WGS) entry which is preliminary data.</text>
</comment>
<dbReference type="Proteomes" id="UP001153269">
    <property type="component" value="Unassembled WGS sequence"/>
</dbReference>
<protein>
    <submittedName>
        <fullName evidence="2">Uncharacterized protein</fullName>
    </submittedName>
</protein>
<name>A0A9N7TLI1_PLEPL</name>
<proteinExistence type="predicted"/>
<accession>A0A9N7TLI1</accession>
<evidence type="ECO:0000313" key="3">
    <source>
        <dbReference type="Proteomes" id="UP001153269"/>
    </source>
</evidence>